<feature type="non-terminal residue" evidence="1">
    <location>
        <position position="230"/>
    </location>
</feature>
<reference evidence="1" key="1">
    <citation type="submission" date="2018-05" db="EMBL/GenBank/DDBJ databases">
        <authorList>
            <person name="Lanie J.A."/>
            <person name="Ng W.-L."/>
            <person name="Kazmierczak K.M."/>
            <person name="Andrzejewski T.M."/>
            <person name="Davidsen T.M."/>
            <person name="Wayne K.J."/>
            <person name="Tettelin H."/>
            <person name="Glass J.I."/>
            <person name="Rusch D."/>
            <person name="Podicherti R."/>
            <person name="Tsui H.-C.T."/>
            <person name="Winkler M.E."/>
        </authorList>
    </citation>
    <scope>NUCLEOTIDE SEQUENCE</scope>
</reference>
<organism evidence="1">
    <name type="scientific">marine metagenome</name>
    <dbReference type="NCBI Taxonomy" id="408172"/>
    <lineage>
        <taxon>unclassified sequences</taxon>
        <taxon>metagenomes</taxon>
        <taxon>ecological metagenomes</taxon>
    </lineage>
</organism>
<sequence>GEEEELFAASRVGTRSDRMLLVLVDEMNLARVEYYFSEFLSKLEMRRAVSDPGNSVMRRPAEIELEGAVRGDGDEDSAQAEIRLWVGGNVLFAGTMNEDESTQTLSDKVLDRANVLRFGKPPPRTLSVGPRSDEFRQGNYLTHDNWASWRQEVTQERWTDDVNGWLETLNESLDAIGRPFGWRIREGIHQYIANYPGVGAQEAYKQAMADQVEQKIMPKLRGVDIHQQQA</sequence>
<gene>
    <name evidence="1" type="ORF">METZ01_LOCUS510607</name>
</gene>
<evidence type="ECO:0000313" key="1">
    <source>
        <dbReference type="EMBL" id="SVE57753.1"/>
    </source>
</evidence>
<dbReference type="EMBL" id="UINC01227029">
    <property type="protein sequence ID" value="SVE57753.1"/>
    <property type="molecule type" value="Genomic_DNA"/>
</dbReference>
<protein>
    <submittedName>
        <fullName evidence="1">Uncharacterized protein</fullName>
    </submittedName>
</protein>
<proteinExistence type="predicted"/>
<feature type="non-terminal residue" evidence="1">
    <location>
        <position position="1"/>
    </location>
</feature>
<dbReference type="AlphaFoldDB" id="A0A383EMQ4"/>
<name>A0A383EMQ4_9ZZZZ</name>
<accession>A0A383EMQ4</accession>